<dbReference type="AlphaFoldDB" id="A0A1L9UMK6"/>
<gene>
    <name evidence="2" type="ORF">ASPBRDRAFT_42658</name>
</gene>
<feature type="chain" id="PRO_5013177235" description="Secreted protein" evidence="1">
    <location>
        <begin position="17"/>
        <end position="59"/>
    </location>
</feature>
<dbReference type="GeneID" id="93577334"/>
<feature type="signal peptide" evidence="1">
    <location>
        <begin position="1"/>
        <end position="16"/>
    </location>
</feature>
<evidence type="ECO:0000313" key="3">
    <source>
        <dbReference type="Proteomes" id="UP000184499"/>
    </source>
</evidence>
<accession>A0A1L9UMK6</accession>
<evidence type="ECO:0008006" key="4">
    <source>
        <dbReference type="Google" id="ProtNLM"/>
    </source>
</evidence>
<dbReference type="Proteomes" id="UP000184499">
    <property type="component" value="Unassembled WGS sequence"/>
</dbReference>
<dbReference type="VEuPathDB" id="FungiDB:ASPBRDRAFT_42658"/>
<dbReference type="RefSeq" id="XP_067480150.1">
    <property type="nucleotide sequence ID" value="XM_067624846.1"/>
</dbReference>
<evidence type="ECO:0000256" key="1">
    <source>
        <dbReference type="SAM" id="SignalP"/>
    </source>
</evidence>
<sequence length="59" mass="6420">MMQLLCVGVFLRFASTFVISATPKFELQSVEYVVDNGHCIEVGELKAAGAGNRVCSWPV</sequence>
<proteinExistence type="predicted"/>
<protein>
    <recommendedName>
        <fullName evidence="4">Secreted protein</fullName>
    </recommendedName>
</protein>
<reference evidence="3" key="1">
    <citation type="journal article" date="2017" name="Genome Biol.">
        <title>Comparative genomics reveals high biological diversity and specific adaptations in the industrially and medically important fungal genus Aspergillus.</title>
        <authorList>
            <person name="de Vries R.P."/>
            <person name="Riley R."/>
            <person name="Wiebenga A."/>
            <person name="Aguilar-Osorio G."/>
            <person name="Amillis S."/>
            <person name="Uchima C.A."/>
            <person name="Anderluh G."/>
            <person name="Asadollahi M."/>
            <person name="Askin M."/>
            <person name="Barry K."/>
            <person name="Battaglia E."/>
            <person name="Bayram O."/>
            <person name="Benocci T."/>
            <person name="Braus-Stromeyer S.A."/>
            <person name="Caldana C."/>
            <person name="Canovas D."/>
            <person name="Cerqueira G.C."/>
            <person name="Chen F."/>
            <person name="Chen W."/>
            <person name="Choi C."/>
            <person name="Clum A."/>
            <person name="Dos Santos R.A."/>
            <person name="Damasio A.R."/>
            <person name="Diallinas G."/>
            <person name="Emri T."/>
            <person name="Fekete E."/>
            <person name="Flipphi M."/>
            <person name="Freyberg S."/>
            <person name="Gallo A."/>
            <person name="Gournas C."/>
            <person name="Habgood R."/>
            <person name="Hainaut M."/>
            <person name="Harispe M.L."/>
            <person name="Henrissat B."/>
            <person name="Hilden K.S."/>
            <person name="Hope R."/>
            <person name="Hossain A."/>
            <person name="Karabika E."/>
            <person name="Karaffa L."/>
            <person name="Karanyi Z."/>
            <person name="Krasevec N."/>
            <person name="Kuo A."/>
            <person name="Kusch H."/>
            <person name="LaButti K."/>
            <person name="Lagendijk E.L."/>
            <person name="Lapidus A."/>
            <person name="Levasseur A."/>
            <person name="Lindquist E."/>
            <person name="Lipzen A."/>
            <person name="Logrieco A.F."/>
            <person name="MacCabe A."/>
            <person name="Maekelae M.R."/>
            <person name="Malavazi I."/>
            <person name="Melin P."/>
            <person name="Meyer V."/>
            <person name="Mielnichuk N."/>
            <person name="Miskei M."/>
            <person name="Molnar A.P."/>
            <person name="Mule G."/>
            <person name="Ngan C.Y."/>
            <person name="Orejas M."/>
            <person name="Orosz E."/>
            <person name="Ouedraogo J.P."/>
            <person name="Overkamp K.M."/>
            <person name="Park H.-S."/>
            <person name="Perrone G."/>
            <person name="Piumi F."/>
            <person name="Punt P.J."/>
            <person name="Ram A.F."/>
            <person name="Ramon A."/>
            <person name="Rauscher S."/>
            <person name="Record E."/>
            <person name="Riano-Pachon D.M."/>
            <person name="Robert V."/>
            <person name="Roehrig J."/>
            <person name="Ruller R."/>
            <person name="Salamov A."/>
            <person name="Salih N.S."/>
            <person name="Samson R.A."/>
            <person name="Sandor E."/>
            <person name="Sanguinetti M."/>
            <person name="Schuetze T."/>
            <person name="Sepcic K."/>
            <person name="Shelest E."/>
            <person name="Sherlock G."/>
            <person name="Sophianopoulou V."/>
            <person name="Squina F.M."/>
            <person name="Sun H."/>
            <person name="Susca A."/>
            <person name="Todd R.B."/>
            <person name="Tsang A."/>
            <person name="Unkles S.E."/>
            <person name="van de Wiele N."/>
            <person name="van Rossen-Uffink D."/>
            <person name="Oliveira J.V."/>
            <person name="Vesth T.C."/>
            <person name="Visser J."/>
            <person name="Yu J.-H."/>
            <person name="Zhou M."/>
            <person name="Andersen M.R."/>
            <person name="Archer D.B."/>
            <person name="Baker S.E."/>
            <person name="Benoit I."/>
            <person name="Brakhage A.A."/>
            <person name="Braus G.H."/>
            <person name="Fischer R."/>
            <person name="Frisvad J.C."/>
            <person name="Goldman G.H."/>
            <person name="Houbraken J."/>
            <person name="Oakley B."/>
            <person name="Pocsi I."/>
            <person name="Scazzocchio C."/>
            <person name="Seiboth B."/>
            <person name="vanKuyk P.A."/>
            <person name="Wortman J."/>
            <person name="Dyer P.S."/>
            <person name="Grigoriev I.V."/>
        </authorList>
    </citation>
    <scope>NUCLEOTIDE SEQUENCE [LARGE SCALE GENOMIC DNA]</scope>
    <source>
        <strain evidence="3">CBS 101740 / IMI 381727 / IBT 21946</strain>
    </source>
</reference>
<name>A0A1L9UMK6_ASPBC</name>
<organism evidence="2 3">
    <name type="scientific">Aspergillus brasiliensis (strain CBS 101740 / IMI 381727 / IBT 21946)</name>
    <dbReference type="NCBI Taxonomy" id="767769"/>
    <lineage>
        <taxon>Eukaryota</taxon>
        <taxon>Fungi</taxon>
        <taxon>Dikarya</taxon>
        <taxon>Ascomycota</taxon>
        <taxon>Pezizomycotina</taxon>
        <taxon>Eurotiomycetes</taxon>
        <taxon>Eurotiomycetidae</taxon>
        <taxon>Eurotiales</taxon>
        <taxon>Aspergillaceae</taxon>
        <taxon>Aspergillus</taxon>
        <taxon>Aspergillus subgen. Circumdati</taxon>
    </lineage>
</organism>
<dbReference type="EMBL" id="KV878683">
    <property type="protein sequence ID" value="OJJ72902.1"/>
    <property type="molecule type" value="Genomic_DNA"/>
</dbReference>
<evidence type="ECO:0000313" key="2">
    <source>
        <dbReference type="EMBL" id="OJJ72902.1"/>
    </source>
</evidence>
<keyword evidence="1" id="KW-0732">Signal</keyword>
<keyword evidence="3" id="KW-1185">Reference proteome</keyword>